<dbReference type="SUPFAM" id="SSF52467">
    <property type="entry name" value="DHS-like NAD/FAD-binding domain"/>
    <property type="match status" value="1"/>
</dbReference>
<dbReference type="Proteomes" id="UP000564378">
    <property type="component" value="Unassembled WGS sequence"/>
</dbReference>
<organism evidence="7 8">
    <name type="scientific">Parasphingopyxis marina</name>
    <dbReference type="NCBI Taxonomy" id="2761622"/>
    <lineage>
        <taxon>Bacteria</taxon>
        <taxon>Pseudomonadati</taxon>
        <taxon>Pseudomonadota</taxon>
        <taxon>Alphaproteobacteria</taxon>
        <taxon>Sphingomonadales</taxon>
        <taxon>Sphingomonadaceae</taxon>
        <taxon>Parasphingopyxis</taxon>
    </lineage>
</organism>
<keyword evidence="2 3" id="KW-0786">Thiamine pyrophosphate</keyword>
<dbReference type="InterPro" id="IPR012000">
    <property type="entry name" value="Thiamin_PyroP_enz_cen_dom"/>
</dbReference>
<dbReference type="GO" id="GO:0050695">
    <property type="term" value="F:benzoylformate decarboxylase activity"/>
    <property type="evidence" value="ECO:0007669"/>
    <property type="project" value="UniProtKB-EC"/>
</dbReference>
<dbReference type="PANTHER" id="PTHR18968:SF133">
    <property type="entry name" value="BENZOYLFORMATE DECARBOXYLASE"/>
    <property type="match status" value="1"/>
</dbReference>
<evidence type="ECO:0000259" key="6">
    <source>
        <dbReference type="Pfam" id="PF02776"/>
    </source>
</evidence>
<comment type="caution">
    <text evidence="7">The sequence shown here is derived from an EMBL/GenBank/DDBJ whole genome shotgun (WGS) entry which is preliminary data.</text>
</comment>
<dbReference type="SUPFAM" id="SSF52518">
    <property type="entry name" value="Thiamin diphosphate-binding fold (THDP-binding)"/>
    <property type="match status" value="2"/>
</dbReference>
<keyword evidence="7" id="KW-0456">Lyase</keyword>
<dbReference type="CDD" id="cd02002">
    <property type="entry name" value="TPP_BFDC"/>
    <property type="match status" value="1"/>
</dbReference>
<dbReference type="Gene3D" id="3.40.50.1220">
    <property type="entry name" value="TPP-binding domain"/>
    <property type="match status" value="1"/>
</dbReference>
<dbReference type="GO" id="GO:0030976">
    <property type="term" value="F:thiamine pyrophosphate binding"/>
    <property type="evidence" value="ECO:0007669"/>
    <property type="project" value="InterPro"/>
</dbReference>
<dbReference type="GO" id="GO:0003984">
    <property type="term" value="F:acetolactate synthase activity"/>
    <property type="evidence" value="ECO:0007669"/>
    <property type="project" value="TreeGrafter"/>
</dbReference>
<dbReference type="GO" id="GO:0019752">
    <property type="term" value="P:carboxylic acid metabolic process"/>
    <property type="evidence" value="ECO:0007669"/>
    <property type="project" value="UniProtKB-ARBA"/>
</dbReference>
<proteinExistence type="inferred from homology"/>
<dbReference type="Pfam" id="PF00205">
    <property type="entry name" value="TPP_enzyme_M"/>
    <property type="match status" value="1"/>
</dbReference>
<reference evidence="7 8" key="1">
    <citation type="submission" date="2020-08" db="EMBL/GenBank/DDBJ databases">
        <title>Draft genome sequence of Parasphingopyxis sp. GrpM-11.</title>
        <authorList>
            <person name="Oh J."/>
            <person name="Roh D.-H."/>
        </authorList>
    </citation>
    <scope>NUCLEOTIDE SEQUENCE [LARGE SCALE GENOMIC DNA]</scope>
    <source>
        <strain evidence="7 8">GrpM-11</strain>
    </source>
</reference>
<dbReference type="InterPro" id="IPR011766">
    <property type="entry name" value="TPP_enzyme_TPP-bd"/>
</dbReference>
<evidence type="ECO:0000256" key="3">
    <source>
        <dbReference type="RuleBase" id="RU362132"/>
    </source>
</evidence>
<sequence length="517" mass="54822">MINVRTAFYDLLRQHGIDRIFGNPGSTELTMFTDFPEDFSYVGALQESVALGIADSYAQTSGRPAVVNLHSSVGMGHAMGALFTAYRNRTPLIVTAGQQSRPLLLHDPFLMANRPTELPQPFVKWAVEPARAADVPQALARALSVATSYPQGPVFLSIPAEDWDEEAEAVAYRPPSPAPGPDPEQAVRVAEAMASAKAPALVVGGEVDRDKGWEEVVAVAEALGAPVYIPPMEGRVGFPQSHELFAGMLPPEPENIVRTLSPHDAILVFGARVFTMHVDGPRPYVPTEARIFQVSTDTDLLSAAPAGEAVQSSTRLAAAAIRDALGRPGTNYASRELPTAIAGDAIGYPFLFETLQRLRDPEAPIVEEAPTARRDLPDFLPVDRPDTFFTCSSGGLGFGMPAAVGAALARPDKRTVAIIGDGSAMYAVQALWTAAKQQANVAFLILNNGRYAALDGFGRRFGIAEPPGCDLSGLDFVALAAGQNVPGSRVEKPEALEAAIKAVLEAQGPALLDIAIG</sequence>
<dbReference type="GO" id="GO:0050660">
    <property type="term" value="F:flavin adenine dinucleotide binding"/>
    <property type="evidence" value="ECO:0007669"/>
    <property type="project" value="TreeGrafter"/>
</dbReference>
<feature type="domain" description="Thiamine pyrophosphate enzyme TPP-binding" evidence="5">
    <location>
        <begin position="379"/>
        <end position="514"/>
    </location>
</feature>
<dbReference type="PROSITE" id="PS00187">
    <property type="entry name" value="TPP_ENZYMES"/>
    <property type="match status" value="1"/>
</dbReference>
<dbReference type="AlphaFoldDB" id="A0A842I182"/>
<dbReference type="InterPro" id="IPR000399">
    <property type="entry name" value="TPP-bd_CS"/>
</dbReference>
<evidence type="ECO:0000256" key="2">
    <source>
        <dbReference type="ARBA" id="ARBA00023052"/>
    </source>
</evidence>
<protein>
    <submittedName>
        <fullName evidence="7">Benzoylformate decarboxylase</fullName>
        <ecNumber evidence="7">4.1.1.7</ecNumber>
    </submittedName>
</protein>
<name>A0A842I182_9SPHN</name>
<gene>
    <name evidence="7" type="ORF">H6P80_12770</name>
</gene>
<evidence type="ECO:0000259" key="4">
    <source>
        <dbReference type="Pfam" id="PF00205"/>
    </source>
</evidence>
<dbReference type="InterPro" id="IPR029061">
    <property type="entry name" value="THDP-binding"/>
</dbReference>
<evidence type="ECO:0000259" key="5">
    <source>
        <dbReference type="Pfam" id="PF02775"/>
    </source>
</evidence>
<feature type="domain" description="Thiamine pyrophosphate enzyme N-terminal TPP-binding" evidence="6">
    <location>
        <begin position="3"/>
        <end position="105"/>
    </location>
</feature>
<feature type="domain" description="Thiamine pyrophosphate enzyme central" evidence="4">
    <location>
        <begin position="188"/>
        <end position="304"/>
    </location>
</feature>
<evidence type="ECO:0000313" key="7">
    <source>
        <dbReference type="EMBL" id="MBC2778491.1"/>
    </source>
</evidence>
<evidence type="ECO:0000256" key="1">
    <source>
        <dbReference type="ARBA" id="ARBA00007812"/>
    </source>
</evidence>
<dbReference type="InterPro" id="IPR029035">
    <property type="entry name" value="DHS-like_NAD/FAD-binding_dom"/>
</dbReference>
<dbReference type="InterPro" id="IPR045229">
    <property type="entry name" value="TPP_enz"/>
</dbReference>
<dbReference type="CDD" id="cd07035">
    <property type="entry name" value="TPP_PYR_POX_like"/>
    <property type="match status" value="1"/>
</dbReference>
<dbReference type="GO" id="GO:0000287">
    <property type="term" value="F:magnesium ion binding"/>
    <property type="evidence" value="ECO:0007669"/>
    <property type="project" value="InterPro"/>
</dbReference>
<evidence type="ECO:0000313" key="8">
    <source>
        <dbReference type="Proteomes" id="UP000564378"/>
    </source>
</evidence>
<dbReference type="Pfam" id="PF02775">
    <property type="entry name" value="TPP_enzyme_C"/>
    <property type="match status" value="1"/>
</dbReference>
<dbReference type="PANTHER" id="PTHR18968">
    <property type="entry name" value="THIAMINE PYROPHOSPHATE ENZYMES"/>
    <property type="match status" value="1"/>
</dbReference>
<dbReference type="EMBL" id="JACJVJ010000002">
    <property type="protein sequence ID" value="MBC2778491.1"/>
    <property type="molecule type" value="Genomic_DNA"/>
</dbReference>
<keyword evidence="8" id="KW-1185">Reference proteome</keyword>
<dbReference type="InterPro" id="IPR012001">
    <property type="entry name" value="Thiamin_PyroP_enz_TPP-bd_dom"/>
</dbReference>
<dbReference type="NCBIfam" id="NF005485">
    <property type="entry name" value="PRK07092.1"/>
    <property type="match status" value="1"/>
</dbReference>
<dbReference type="Pfam" id="PF02776">
    <property type="entry name" value="TPP_enzyme_N"/>
    <property type="match status" value="1"/>
</dbReference>
<dbReference type="Gene3D" id="3.40.50.970">
    <property type="match status" value="2"/>
</dbReference>
<dbReference type="RefSeq" id="WP_185801745.1">
    <property type="nucleotide sequence ID" value="NZ_JACJVJ010000002.1"/>
</dbReference>
<dbReference type="EC" id="4.1.1.7" evidence="7"/>
<comment type="similarity">
    <text evidence="1 3">Belongs to the TPP enzyme family.</text>
</comment>
<accession>A0A842I182</accession>